<accession>A0A0C2FI47</accession>
<evidence type="ECO:0000313" key="3">
    <source>
        <dbReference type="Proteomes" id="UP000054047"/>
    </source>
</evidence>
<organism evidence="2 3">
    <name type="scientific">Ancylostoma duodenale</name>
    <dbReference type="NCBI Taxonomy" id="51022"/>
    <lineage>
        <taxon>Eukaryota</taxon>
        <taxon>Metazoa</taxon>
        <taxon>Ecdysozoa</taxon>
        <taxon>Nematoda</taxon>
        <taxon>Chromadorea</taxon>
        <taxon>Rhabditida</taxon>
        <taxon>Rhabditina</taxon>
        <taxon>Rhabditomorpha</taxon>
        <taxon>Strongyloidea</taxon>
        <taxon>Ancylostomatidae</taxon>
        <taxon>Ancylostomatinae</taxon>
        <taxon>Ancylostoma</taxon>
    </lineage>
</organism>
<feature type="domain" description="Apple" evidence="1">
    <location>
        <begin position="20"/>
        <end position="106"/>
    </location>
</feature>
<dbReference type="SUPFAM" id="SSF57414">
    <property type="entry name" value="Hairpin loop containing domain-like"/>
    <property type="match status" value="1"/>
</dbReference>
<proteinExistence type="predicted"/>
<dbReference type="OrthoDB" id="5814086at2759"/>
<name>A0A0C2FI47_9BILA</name>
<dbReference type="EMBL" id="KN769496">
    <property type="protein sequence ID" value="KIH46354.1"/>
    <property type="molecule type" value="Genomic_DNA"/>
</dbReference>
<dbReference type="Gene3D" id="3.50.4.10">
    <property type="entry name" value="Hepatocyte Growth Factor"/>
    <property type="match status" value="1"/>
</dbReference>
<dbReference type="InterPro" id="IPR003609">
    <property type="entry name" value="Pan_app"/>
</dbReference>
<sequence length="122" mass="13854">MWSTTRSALHQHLYLISAECSNDSAVLFIRSAGSRNKMGSNLDTVININEDDCLFSCLRNKAVDSHSVLCVSAEYDDEHEQCTLSSEPRKNELALYKHTTFYEKICVSSRIFLIKMPAILFD</sequence>
<evidence type="ECO:0000259" key="1">
    <source>
        <dbReference type="PROSITE" id="PS50948"/>
    </source>
</evidence>
<keyword evidence="3" id="KW-1185">Reference proteome</keyword>
<dbReference type="Pfam" id="PF00024">
    <property type="entry name" value="PAN_1"/>
    <property type="match status" value="1"/>
</dbReference>
<reference evidence="2 3" key="1">
    <citation type="submission" date="2013-12" db="EMBL/GenBank/DDBJ databases">
        <title>Draft genome of the parsitic nematode Ancylostoma duodenale.</title>
        <authorList>
            <person name="Mitreva M."/>
        </authorList>
    </citation>
    <scope>NUCLEOTIDE SEQUENCE [LARGE SCALE GENOMIC DNA]</scope>
    <source>
        <strain evidence="2 3">Zhejiang</strain>
    </source>
</reference>
<dbReference type="Proteomes" id="UP000054047">
    <property type="component" value="Unassembled WGS sequence"/>
</dbReference>
<gene>
    <name evidence="2" type="ORF">ANCDUO_23594</name>
</gene>
<protein>
    <submittedName>
        <fullName evidence="2">PAN domain protein</fullName>
    </submittedName>
</protein>
<dbReference type="AlphaFoldDB" id="A0A0C2FI47"/>
<dbReference type="PROSITE" id="PS50948">
    <property type="entry name" value="PAN"/>
    <property type="match status" value="1"/>
</dbReference>
<evidence type="ECO:0000313" key="2">
    <source>
        <dbReference type="EMBL" id="KIH46354.1"/>
    </source>
</evidence>